<evidence type="ECO:0000256" key="1">
    <source>
        <dbReference type="ARBA" id="ARBA00004141"/>
    </source>
</evidence>
<dbReference type="GO" id="GO:0005524">
    <property type="term" value="F:ATP binding"/>
    <property type="evidence" value="ECO:0007669"/>
    <property type="project" value="UniProtKB-KW"/>
</dbReference>
<evidence type="ECO:0000256" key="9">
    <source>
        <dbReference type="ARBA" id="ARBA00023012"/>
    </source>
</evidence>
<dbReference type="InterPro" id="IPR025201">
    <property type="entry name" value="KdpD_TM"/>
</dbReference>
<keyword evidence="3" id="KW-0808">Transferase</keyword>
<keyword evidence="15" id="KW-1185">Reference proteome</keyword>
<accession>A0A1H1YYW8</accession>
<comment type="subcellular location">
    <subcellularLocation>
        <location evidence="1">Membrane</location>
        <topology evidence="1">Multi-pass membrane protein</topology>
    </subcellularLocation>
</comment>
<gene>
    <name evidence="14" type="ORF">SAMN04489812_4866</name>
</gene>
<protein>
    <recommendedName>
        <fullName evidence="13">Sensor protein KdpD transmembrane domain-containing protein</fullName>
    </recommendedName>
</protein>
<feature type="region of interest" description="Disordered" evidence="11">
    <location>
        <begin position="256"/>
        <end position="276"/>
    </location>
</feature>
<evidence type="ECO:0000256" key="4">
    <source>
        <dbReference type="ARBA" id="ARBA00022692"/>
    </source>
</evidence>
<evidence type="ECO:0000256" key="8">
    <source>
        <dbReference type="ARBA" id="ARBA00022989"/>
    </source>
</evidence>
<keyword evidence="6" id="KW-0418">Kinase</keyword>
<keyword evidence="9" id="KW-0902">Two-component regulatory system</keyword>
<proteinExistence type="predicted"/>
<dbReference type="Gene3D" id="1.20.120.620">
    <property type="entry name" value="Backbone structure of the membrane domain of e. Coli histidine kinase receptor kdpd"/>
    <property type="match status" value="1"/>
</dbReference>
<evidence type="ECO:0000313" key="15">
    <source>
        <dbReference type="Proteomes" id="UP000199103"/>
    </source>
</evidence>
<evidence type="ECO:0000256" key="7">
    <source>
        <dbReference type="ARBA" id="ARBA00022840"/>
    </source>
</evidence>
<feature type="transmembrane region" description="Helical" evidence="12">
    <location>
        <begin position="94"/>
        <end position="114"/>
    </location>
</feature>
<evidence type="ECO:0000256" key="5">
    <source>
        <dbReference type="ARBA" id="ARBA00022741"/>
    </source>
</evidence>
<reference evidence="14 15" key="1">
    <citation type="submission" date="2016-10" db="EMBL/GenBank/DDBJ databases">
        <authorList>
            <person name="de Groot N.N."/>
        </authorList>
    </citation>
    <scope>NUCLEOTIDE SEQUENCE [LARGE SCALE GENOMIC DNA]</scope>
    <source>
        <strain evidence="14 15">DSM 21800</strain>
    </source>
</reference>
<dbReference type="EMBL" id="LT629772">
    <property type="protein sequence ID" value="SDT26537.1"/>
    <property type="molecule type" value="Genomic_DNA"/>
</dbReference>
<evidence type="ECO:0000256" key="3">
    <source>
        <dbReference type="ARBA" id="ARBA00022679"/>
    </source>
</evidence>
<sequence>MNPDGTDDLRRPAGTSAIWVAALAGPPVVAGCLIPLRGSLDPTNVALVLVVCVVAVAAAGRRSAGLAAAMTAGLAFDVLWAPPLYRLTIDDPQLIQTAALLVVVGAMVSELAWIGQGFRQRSARSRGYLAGAVDVAATAGAEQSPADRIRLVQDQVGEILDADSCGYSASPAPPGASAATIEADGTLLINGHPANLRRTGLPTDRPIDIEVTCGGRPYGRLIVIAATRWSRPTKEQLQVAALMACQLGAVLDRHQARQTPGSTGIGLDRHRVDRGA</sequence>
<evidence type="ECO:0000256" key="2">
    <source>
        <dbReference type="ARBA" id="ARBA00022553"/>
    </source>
</evidence>
<evidence type="ECO:0000256" key="11">
    <source>
        <dbReference type="SAM" id="MobiDB-lite"/>
    </source>
</evidence>
<keyword evidence="8 12" id="KW-1133">Transmembrane helix</keyword>
<keyword evidence="10 12" id="KW-0472">Membrane</keyword>
<keyword evidence="5" id="KW-0547">Nucleotide-binding</keyword>
<name>A0A1H1YYW8_9ACTN</name>
<dbReference type="GO" id="GO:0016020">
    <property type="term" value="C:membrane"/>
    <property type="evidence" value="ECO:0007669"/>
    <property type="project" value="UniProtKB-SubCell"/>
</dbReference>
<keyword evidence="7" id="KW-0067">ATP-binding</keyword>
<evidence type="ECO:0000259" key="13">
    <source>
        <dbReference type="Pfam" id="PF13493"/>
    </source>
</evidence>
<feature type="domain" description="Sensor protein KdpD transmembrane" evidence="13">
    <location>
        <begin position="19"/>
        <end position="121"/>
    </location>
</feature>
<feature type="compositionally biased region" description="Basic and acidic residues" evidence="11">
    <location>
        <begin position="267"/>
        <end position="276"/>
    </location>
</feature>
<keyword evidence="4 12" id="KW-0812">Transmembrane</keyword>
<dbReference type="Proteomes" id="UP000199103">
    <property type="component" value="Chromosome I"/>
</dbReference>
<feature type="transmembrane region" description="Helical" evidence="12">
    <location>
        <begin position="42"/>
        <end position="59"/>
    </location>
</feature>
<dbReference type="STRING" id="630515.SAMN04489812_4866"/>
<keyword evidence="2" id="KW-0597">Phosphoprotein</keyword>
<evidence type="ECO:0000256" key="10">
    <source>
        <dbReference type="ARBA" id="ARBA00023136"/>
    </source>
</evidence>
<dbReference type="InterPro" id="IPR038318">
    <property type="entry name" value="KdpD_sf"/>
</dbReference>
<dbReference type="GO" id="GO:0000160">
    <property type="term" value="P:phosphorelay signal transduction system"/>
    <property type="evidence" value="ECO:0007669"/>
    <property type="project" value="UniProtKB-KW"/>
</dbReference>
<evidence type="ECO:0000256" key="12">
    <source>
        <dbReference type="SAM" id="Phobius"/>
    </source>
</evidence>
<dbReference type="Pfam" id="PF13493">
    <property type="entry name" value="DUF4118"/>
    <property type="match status" value="1"/>
</dbReference>
<evidence type="ECO:0000313" key="14">
    <source>
        <dbReference type="EMBL" id="SDT26537.1"/>
    </source>
</evidence>
<evidence type="ECO:0000256" key="6">
    <source>
        <dbReference type="ARBA" id="ARBA00022777"/>
    </source>
</evidence>
<organism evidence="14 15">
    <name type="scientific">Microlunatus soli</name>
    <dbReference type="NCBI Taxonomy" id="630515"/>
    <lineage>
        <taxon>Bacteria</taxon>
        <taxon>Bacillati</taxon>
        <taxon>Actinomycetota</taxon>
        <taxon>Actinomycetes</taxon>
        <taxon>Propionibacteriales</taxon>
        <taxon>Propionibacteriaceae</taxon>
        <taxon>Microlunatus</taxon>
    </lineage>
</organism>
<feature type="transmembrane region" description="Helical" evidence="12">
    <location>
        <begin position="17"/>
        <end position="36"/>
    </location>
</feature>
<dbReference type="RefSeq" id="WP_091528305.1">
    <property type="nucleotide sequence ID" value="NZ_LT629772.1"/>
</dbReference>
<dbReference type="AlphaFoldDB" id="A0A1H1YYW8"/>
<dbReference type="GO" id="GO:0016301">
    <property type="term" value="F:kinase activity"/>
    <property type="evidence" value="ECO:0007669"/>
    <property type="project" value="UniProtKB-KW"/>
</dbReference>